<reference evidence="9" key="1">
    <citation type="journal article" date="2019" name="Int. J. Syst. Evol. Microbiol.">
        <title>The Global Catalogue of Microorganisms (GCM) 10K type strain sequencing project: providing services to taxonomists for standard genome sequencing and annotation.</title>
        <authorList>
            <consortium name="The Broad Institute Genomics Platform"/>
            <consortium name="The Broad Institute Genome Sequencing Center for Infectious Disease"/>
            <person name="Wu L."/>
            <person name="Ma J."/>
        </authorList>
    </citation>
    <scope>NUCLEOTIDE SEQUENCE [LARGE SCALE GENOMIC DNA]</scope>
    <source>
        <strain evidence="9">CCUG 58938</strain>
    </source>
</reference>
<dbReference type="EMBL" id="JBHTKA010000007">
    <property type="protein sequence ID" value="MFD1000942.1"/>
    <property type="molecule type" value="Genomic_DNA"/>
</dbReference>
<keyword evidence="5" id="KW-0998">Cell outer membrane</keyword>
<dbReference type="RefSeq" id="WP_377580397.1">
    <property type="nucleotide sequence ID" value="NZ_JBHTKA010000007.1"/>
</dbReference>
<organism evidence="8 9">
    <name type="scientific">Ohtaekwangia kribbensis</name>
    <dbReference type="NCBI Taxonomy" id="688913"/>
    <lineage>
        <taxon>Bacteria</taxon>
        <taxon>Pseudomonadati</taxon>
        <taxon>Bacteroidota</taxon>
        <taxon>Cytophagia</taxon>
        <taxon>Cytophagales</taxon>
        <taxon>Fulvivirgaceae</taxon>
        <taxon>Ohtaekwangia</taxon>
    </lineage>
</organism>
<evidence type="ECO:0000256" key="5">
    <source>
        <dbReference type="ARBA" id="ARBA00023237"/>
    </source>
</evidence>
<dbReference type="Pfam" id="PF14322">
    <property type="entry name" value="SusD-like_3"/>
    <property type="match status" value="1"/>
</dbReference>
<sequence>MKKIAILFFTTVALFSCHDMLDEEAVSQPTYDLYNSEAGVEQLVNAAYNTLRFQFNGEQSFTMWNYGVDEYIQAADGQNKFVDAYTNQLNSTFTMFHDVWTAYYQGINTCNMAMKLIPDVVGEGGGLSTEQGKARRIAEMRFLRGYYYFVLVQQFGSIPVSLTATEGINLEFPKSPVADVYDVIIADLRAAEAVLPQTQGDRGRITQGAARHFLAKVYLTRGSAVTDERGQKETDIDSAAYYADLVINQGTYALVNNFADLWNVANEANSEVILSAQFNNNPLLLANSGNRVHLYYQMVYDGKPGMERDITYGRPFRRLKPTPYTIEVFDRKNDSRFYKSFRTVYLSNDRTAPITIPKWEQADADAGYVSQALVGKNKFNVGDTAVIVTVDKNVSDAAIKSKYYLWIPQNKWNNADFLTLIKWMDPTRLDIGTEFAGRDGLIARLGETYLIAAEAYGRMGDYTTAANYINVLRDRAAYKAGEVKPFHFYKTEGGAYGDINSTAAALHIDATYWDNNVALEKYPASASSTESRFIHFILNERTRELLGELHRWNDLVRTETFYERVKQFHSIAAPNVQPFHKLRPIPQAHLERVFINGRPLTGEERQQQQNPGY</sequence>
<evidence type="ECO:0000313" key="9">
    <source>
        <dbReference type="Proteomes" id="UP001597112"/>
    </source>
</evidence>
<protein>
    <submittedName>
        <fullName evidence="8">RagB/SusD family nutrient uptake outer membrane protein</fullName>
    </submittedName>
</protein>
<dbReference type="PROSITE" id="PS51257">
    <property type="entry name" value="PROKAR_LIPOPROTEIN"/>
    <property type="match status" value="1"/>
</dbReference>
<dbReference type="InterPro" id="IPR012944">
    <property type="entry name" value="SusD_RagB_dom"/>
</dbReference>
<dbReference type="SUPFAM" id="SSF48452">
    <property type="entry name" value="TPR-like"/>
    <property type="match status" value="1"/>
</dbReference>
<proteinExistence type="inferred from homology"/>
<feature type="domain" description="SusD-like N-terminal" evidence="7">
    <location>
        <begin position="21"/>
        <end position="219"/>
    </location>
</feature>
<gene>
    <name evidence="8" type="ORF">ACFQ21_16570</name>
</gene>
<keyword evidence="9" id="KW-1185">Reference proteome</keyword>
<evidence type="ECO:0000259" key="6">
    <source>
        <dbReference type="Pfam" id="PF07980"/>
    </source>
</evidence>
<dbReference type="Pfam" id="PF07980">
    <property type="entry name" value="SusD_RagB"/>
    <property type="match status" value="1"/>
</dbReference>
<evidence type="ECO:0000256" key="3">
    <source>
        <dbReference type="ARBA" id="ARBA00022729"/>
    </source>
</evidence>
<comment type="similarity">
    <text evidence="2">Belongs to the SusD family.</text>
</comment>
<evidence type="ECO:0000256" key="1">
    <source>
        <dbReference type="ARBA" id="ARBA00004442"/>
    </source>
</evidence>
<accession>A0ABW3K494</accession>
<dbReference type="Proteomes" id="UP001597112">
    <property type="component" value="Unassembled WGS sequence"/>
</dbReference>
<keyword evidence="3" id="KW-0732">Signal</keyword>
<keyword evidence="4" id="KW-0472">Membrane</keyword>
<evidence type="ECO:0000256" key="2">
    <source>
        <dbReference type="ARBA" id="ARBA00006275"/>
    </source>
</evidence>
<name>A0ABW3K494_9BACT</name>
<comment type="subcellular location">
    <subcellularLocation>
        <location evidence="1">Cell outer membrane</location>
    </subcellularLocation>
</comment>
<evidence type="ECO:0000259" key="7">
    <source>
        <dbReference type="Pfam" id="PF14322"/>
    </source>
</evidence>
<dbReference type="InterPro" id="IPR033985">
    <property type="entry name" value="SusD-like_N"/>
</dbReference>
<comment type="caution">
    <text evidence="8">The sequence shown here is derived from an EMBL/GenBank/DDBJ whole genome shotgun (WGS) entry which is preliminary data.</text>
</comment>
<feature type="domain" description="RagB/SusD" evidence="6">
    <location>
        <begin position="324"/>
        <end position="592"/>
    </location>
</feature>
<dbReference type="InterPro" id="IPR011990">
    <property type="entry name" value="TPR-like_helical_dom_sf"/>
</dbReference>
<evidence type="ECO:0000313" key="8">
    <source>
        <dbReference type="EMBL" id="MFD1000942.1"/>
    </source>
</evidence>
<evidence type="ECO:0000256" key="4">
    <source>
        <dbReference type="ARBA" id="ARBA00023136"/>
    </source>
</evidence>
<dbReference type="Gene3D" id="1.25.40.390">
    <property type="match status" value="1"/>
</dbReference>